<dbReference type="HOGENOM" id="CLU_027562_17_7_5"/>
<organism evidence="4">
    <name type="scientific">Chelativorans sp. (strain BNC1)</name>
    <dbReference type="NCBI Taxonomy" id="266779"/>
    <lineage>
        <taxon>Bacteria</taxon>
        <taxon>Pseudomonadati</taxon>
        <taxon>Pseudomonadota</taxon>
        <taxon>Alphaproteobacteria</taxon>
        <taxon>Hyphomicrobiales</taxon>
        <taxon>Phyllobacteriaceae</taxon>
        <taxon>Chelativorans</taxon>
    </lineage>
</organism>
<name>Q11LX6_CHESB</name>
<sequence length="333" mass="36942">MPLKLYKRGEVWWYRGTVAGRRLHASAKTTDKEIAQRLANRAEAQAFKRDLDGPASVLTFAHAVTLYLDAGKSDRFLVPVLEHWKETLVKDITAGAIRLAAIKVYPKASPSTRNRQFITPTVAVINHAASLELCPPLRKVERFKVPKKHRDEADWDWVLAFEKEAPPHLGALAVFGYLTGARLSSLTDLHWKTIDFQRREAVLWKTKNGHDHVVHLPPHLVVRLANLTTDRGGKVFGYSSRHSVKSAWKASIKRAGIKPLTPHALRHGFATGLLRAGVDPVTVAWLGGWESPQIVIDIYGHAMKDRTVTNRLTGPLAAQGPDAATEILTKTGA</sequence>
<dbReference type="InterPro" id="IPR050090">
    <property type="entry name" value="Tyrosine_recombinase_XerCD"/>
</dbReference>
<evidence type="ECO:0000259" key="3">
    <source>
        <dbReference type="PROSITE" id="PS51898"/>
    </source>
</evidence>
<evidence type="ECO:0000313" key="4">
    <source>
        <dbReference type="EMBL" id="ABG61599.1"/>
    </source>
</evidence>
<dbReference type="KEGG" id="mes:Meso_0194"/>
<keyword evidence="2" id="KW-0233">DNA recombination</keyword>
<gene>
    <name evidence="4" type="ordered locus">Meso_0194</name>
</gene>
<dbReference type="CDD" id="cd00796">
    <property type="entry name" value="INT_Rci_Hp1_C"/>
    <property type="match status" value="1"/>
</dbReference>
<dbReference type="PANTHER" id="PTHR30349">
    <property type="entry name" value="PHAGE INTEGRASE-RELATED"/>
    <property type="match status" value="1"/>
</dbReference>
<proteinExistence type="predicted"/>
<dbReference type="InterPro" id="IPR013762">
    <property type="entry name" value="Integrase-like_cat_sf"/>
</dbReference>
<dbReference type="Pfam" id="PF00589">
    <property type="entry name" value="Phage_integrase"/>
    <property type="match status" value="1"/>
</dbReference>
<dbReference type="STRING" id="266779.Meso_0194"/>
<dbReference type="eggNOG" id="COG0582">
    <property type="taxonomic scope" value="Bacteria"/>
</dbReference>
<dbReference type="AlphaFoldDB" id="Q11LX6"/>
<reference evidence="4" key="1">
    <citation type="submission" date="2006-06" db="EMBL/GenBank/DDBJ databases">
        <title>Complete sequence of chromosome of Chelativorans sp. BNC1.</title>
        <authorList>
            <consortium name="US DOE Joint Genome Institute"/>
            <person name="Copeland A."/>
            <person name="Lucas S."/>
            <person name="Lapidus A."/>
            <person name="Barry K."/>
            <person name="Detter J.C."/>
            <person name="Glavina del Rio T."/>
            <person name="Hammon N."/>
            <person name="Israni S."/>
            <person name="Dalin E."/>
            <person name="Tice H."/>
            <person name="Pitluck S."/>
            <person name="Chertkov O."/>
            <person name="Brettin T."/>
            <person name="Bruce D."/>
            <person name="Han C."/>
            <person name="Tapia R."/>
            <person name="Gilna P."/>
            <person name="Schmutz J."/>
            <person name="Larimer F."/>
            <person name="Land M."/>
            <person name="Hauser L."/>
            <person name="Kyrpides N."/>
            <person name="Mikhailova N."/>
            <person name="Richardson P."/>
        </authorList>
    </citation>
    <scope>NUCLEOTIDE SEQUENCE</scope>
    <source>
        <strain evidence="4">BNC1</strain>
    </source>
</reference>
<dbReference type="GO" id="GO:0006310">
    <property type="term" value="P:DNA recombination"/>
    <property type="evidence" value="ECO:0007669"/>
    <property type="project" value="UniProtKB-KW"/>
</dbReference>
<feature type="domain" description="Tyr recombinase" evidence="3">
    <location>
        <begin position="144"/>
        <end position="312"/>
    </location>
</feature>
<evidence type="ECO:0000256" key="1">
    <source>
        <dbReference type="ARBA" id="ARBA00022908"/>
    </source>
</evidence>
<dbReference type="InterPro" id="IPR011010">
    <property type="entry name" value="DNA_brk_join_enz"/>
</dbReference>
<evidence type="ECO:0000256" key="2">
    <source>
        <dbReference type="ARBA" id="ARBA00023172"/>
    </source>
</evidence>
<accession>Q11LX6</accession>
<dbReference type="SUPFAM" id="SSF56349">
    <property type="entry name" value="DNA breaking-rejoining enzymes"/>
    <property type="match status" value="1"/>
</dbReference>
<dbReference type="PANTHER" id="PTHR30349:SF64">
    <property type="entry name" value="PROPHAGE INTEGRASE INTD-RELATED"/>
    <property type="match status" value="1"/>
</dbReference>
<dbReference type="PROSITE" id="PS51898">
    <property type="entry name" value="TYR_RECOMBINASE"/>
    <property type="match status" value="1"/>
</dbReference>
<dbReference type="OrthoDB" id="7216962at2"/>
<dbReference type="GO" id="GO:0003677">
    <property type="term" value="F:DNA binding"/>
    <property type="evidence" value="ECO:0007669"/>
    <property type="project" value="InterPro"/>
</dbReference>
<protein>
    <submittedName>
        <fullName evidence="4">Phage integrase</fullName>
    </submittedName>
</protein>
<dbReference type="Gene3D" id="1.10.443.10">
    <property type="entry name" value="Intergrase catalytic core"/>
    <property type="match status" value="1"/>
</dbReference>
<dbReference type="GO" id="GO:0015074">
    <property type="term" value="P:DNA integration"/>
    <property type="evidence" value="ECO:0007669"/>
    <property type="project" value="UniProtKB-KW"/>
</dbReference>
<dbReference type="InterPro" id="IPR002104">
    <property type="entry name" value="Integrase_catalytic"/>
</dbReference>
<dbReference type="EMBL" id="CP000390">
    <property type="protein sequence ID" value="ABG61599.1"/>
    <property type="molecule type" value="Genomic_DNA"/>
</dbReference>
<keyword evidence="1" id="KW-0229">DNA integration</keyword>